<sequence>MASEVDICNLALGHLGDNATVSSISPPEGSAQAEHCARFYPIARDALLELHNWNFNMRRVNLAAIENTWPEWKYAYVLPGDSINIIAVMPPDANDDYSSRFVPTDTPDFAHNYSPVIAAGRYSPQPFSVEISTDGNHVLYTNQEEAMLRYTCYVTDTTSFSPLFVMALSWQLASMLAGPVIKGDMGSAEAKRCTAMAMGYLQQARASDSTQRRTTIEHIVPWSAGR</sequence>
<evidence type="ECO:0000313" key="1">
    <source>
        <dbReference type="EMBL" id="CAB4126721.1"/>
    </source>
</evidence>
<accession>A0A6J5KXD7</accession>
<protein>
    <submittedName>
        <fullName evidence="1">Uncharacterized protein</fullName>
    </submittedName>
</protein>
<reference evidence="1" key="1">
    <citation type="submission" date="2020-04" db="EMBL/GenBank/DDBJ databases">
        <authorList>
            <person name="Chiriac C."/>
            <person name="Salcher M."/>
            <person name="Ghai R."/>
            <person name="Kavagutti S V."/>
        </authorList>
    </citation>
    <scope>NUCLEOTIDE SEQUENCE</scope>
</reference>
<proteinExistence type="predicted"/>
<name>A0A6J5KXD7_9CAUD</name>
<organism evidence="1">
    <name type="scientific">uncultured Caudovirales phage</name>
    <dbReference type="NCBI Taxonomy" id="2100421"/>
    <lineage>
        <taxon>Viruses</taxon>
        <taxon>Duplodnaviria</taxon>
        <taxon>Heunggongvirae</taxon>
        <taxon>Uroviricota</taxon>
        <taxon>Caudoviricetes</taxon>
        <taxon>Peduoviridae</taxon>
        <taxon>Maltschvirus</taxon>
        <taxon>Maltschvirus maltsch</taxon>
    </lineage>
</organism>
<gene>
    <name evidence="1" type="ORF">UFOVP77_16</name>
</gene>
<dbReference type="EMBL" id="LR796206">
    <property type="protein sequence ID" value="CAB4126721.1"/>
    <property type="molecule type" value="Genomic_DNA"/>
</dbReference>